<evidence type="ECO:0000259" key="1">
    <source>
        <dbReference type="PROSITE" id="PS51186"/>
    </source>
</evidence>
<proteinExistence type="predicted"/>
<name>A0A9X1M9P3_9MICC</name>
<dbReference type="InterPro" id="IPR016181">
    <property type="entry name" value="Acyl_CoA_acyltransferase"/>
</dbReference>
<dbReference type="EMBL" id="JAJFZT010000007">
    <property type="protein sequence ID" value="MCC3273345.1"/>
    <property type="molecule type" value="Genomic_DNA"/>
</dbReference>
<gene>
    <name evidence="2" type="ORF">LJ755_11455</name>
    <name evidence="3" type="ORF">MUK71_03250</name>
</gene>
<dbReference type="PROSITE" id="PS51186">
    <property type="entry name" value="GNAT"/>
    <property type="match status" value="1"/>
</dbReference>
<evidence type="ECO:0000313" key="2">
    <source>
        <dbReference type="EMBL" id="MCC3273345.1"/>
    </source>
</evidence>
<dbReference type="PANTHER" id="PTHR43415:SF3">
    <property type="entry name" value="GNAT-FAMILY ACETYLTRANSFERASE"/>
    <property type="match status" value="1"/>
</dbReference>
<dbReference type="Proteomes" id="UP000829758">
    <property type="component" value="Chromosome"/>
</dbReference>
<dbReference type="PANTHER" id="PTHR43415">
    <property type="entry name" value="SPERMIDINE N(1)-ACETYLTRANSFERASE"/>
    <property type="match status" value="1"/>
</dbReference>
<organism evidence="2 5">
    <name type="scientific">Arthrobacter zhangbolii</name>
    <dbReference type="NCBI Taxonomy" id="2886936"/>
    <lineage>
        <taxon>Bacteria</taxon>
        <taxon>Bacillati</taxon>
        <taxon>Actinomycetota</taxon>
        <taxon>Actinomycetes</taxon>
        <taxon>Micrococcales</taxon>
        <taxon>Micrococcaceae</taxon>
        <taxon>Arthrobacter</taxon>
    </lineage>
</organism>
<evidence type="ECO:0000313" key="4">
    <source>
        <dbReference type="Proteomes" id="UP000829758"/>
    </source>
</evidence>
<evidence type="ECO:0000313" key="3">
    <source>
        <dbReference type="EMBL" id="UON92676.1"/>
    </source>
</evidence>
<dbReference type="CDD" id="cd04301">
    <property type="entry name" value="NAT_SF"/>
    <property type="match status" value="1"/>
</dbReference>
<dbReference type="RefSeq" id="WP_227929169.1">
    <property type="nucleotide sequence ID" value="NZ_CP094984.1"/>
</dbReference>
<dbReference type="SUPFAM" id="SSF55729">
    <property type="entry name" value="Acyl-CoA N-acyltransferases (Nat)"/>
    <property type="match status" value="1"/>
</dbReference>
<keyword evidence="4" id="KW-1185">Reference proteome</keyword>
<protein>
    <submittedName>
        <fullName evidence="2">GNAT family N-acetyltransferase</fullName>
    </submittedName>
</protein>
<dbReference type="Pfam" id="PF13302">
    <property type="entry name" value="Acetyltransf_3"/>
    <property type="match status" value="1"/>
</dbReference>
<evidence type="ECO:0000313" key="5">
    <source>
        <dbReference type="Proteomes" id="UP001155145"/>
    </source>
</evidence>
<dbReference type="EMBL" id="CP094984">
    <property type="protein sequence ID" value="UON92676.1"/>
    <property type="molecule type" value="Genomic_DNA"/>
</dbReference>
<sequence length="192" mass="21724">MNNISDLQDWSASLLTGERVRFRELREQDLRHLAEWWNDPAQTILQQNRVVARPEESAAAMFRTWSKNESPSGFGYSIVNPAERLVGHISVWGIAVPERIATVAIIIGPEFQDQGIGREALRLGLRIVFEEMGAHKAELQTWSYNHRALHLYTSLGFAEEGRRRAAVFHRGAFHDQVLLGMLADEYRASAAG</sequence>
<reference evidence="2" key="1">
    <citation type="submission" date="2021-10" db="EMBL/GenBank/DDBJ databases">
        <title>Novel species in genus Arthrobacter.</title>
        <authorList>
            <person name="Liu Y."/>
        </authorList>
    </citation>
    <scope>NUCLEOTIDE SEQUENCE</scope>
    <source>
        <strain evidence="2">Zg-Y462</strain>
        <strain evidence="4">zg-Y462</strain>
    </source>
</reference>
<accession>A0A9X1M9P3</accession>
<dbReference type="Proteomes" id="UP001155145">
    <property type="component" value="Unassembled WGS sequence"/>
</dbReference>
<dbReference type="AlphaFoldDB" id="A0A9X1M9P3"/>
<feature type="domain" description="N-acetyltransferase" evidence="1">
    <location>
        <begin position="20"/>
        <end position="184"/>
    </location>
</feature>
<dbReference type="Gene3D" id="3.40.630.30">
    <property type="match status" value="1"/>
</dbReference>
<dbReference type="GO" id="GO:0016747">
    <property type="term" value="F:acyltransferase activity, transferring groups other than amino-acyl groups"/>
    <property type="evidence" value="ECO:0007669"/>
    <property type="project" value="InterPro"/>
</dbReference>
<dbReference type="InterPro" id="IPR000182">
    <property type="entry name" value="GNAT_dom"/>
</dbReference>